<comment type="subunit">
    <text evidence="7">Homotrimer.</text>
</comment>
<accession>A0A1W9HVA3</accession>
<dbReference type="PROSITE" id="PS00101">
    <property type="entry name" value="HEXAPEP_TRANSFERASES"/>
    <property type="match status" value="2"/>
</dbReference>
<dbReference type="EMBL" id="LWDL01000019">
    <property type="protein sequence ID" value="OQW51349.1"/>
    <property type="molecule type" value="Genomic_DNA"/>
</dbReference>
<comment type="similarity">
    <text evidence="7">Belongs to the transferase hexapeptide repeat family. LpxD subfamily.</text>
</comment>
<evidence type="ECO:0000256" key="4">
    <source>
        <dbReference type="ARBA" id="ARBA00022737"/>
    </source>
</evidence>
<evidence type="ECO:0000256" key="2">
    <source>
        <dbReference type="ARBA" id="ARBA00022556"/>
    </source>
</evidence>
<evidence type="ECO:0000256" key="1">
    <source>
        <dbReference type="ARBA" id="ARBA00022516"/>
    </source>
</evidence>
<evidence type="ECO:0000256" key="3">
    <source>
        <dbReference type="ARBA" id="ARBA00022679"/>
    </source>
</evidence>
<keyword evidence="6 7" id="KW-0012">Acyltransferase</keyword>
<reference evidence="9 10" key="1">
    <citation type="journal article" date="2017" name="Water Res.">
        <title>Comammox in drinking water systems.</title>
        <authorList>
            <person name="Wang Y."/>
            <person name="Ma L."/>
            <person name="Mao Y."/>
            <person name="Jiang X."/>
            <person name="Xia Y."/>
            <person name="Yu K."/>
            <person name="Li B."/>
            <person name="Zhang T."/>
        </authorList>
    </citation>
    <scope>NUCLEOTIDE SEQUENCE [LARGE SCALE GENOMIC DNA]</scope>
    <source>
        <strain evidence="9">SG_bin8</strain>
    </source>
</reference>
<dbReference type="AlphaFoldDB" id="A0A1W9HVA3"/>
<dbReference type="InterPro" id="IPR011004">
    <property type="entry name" value="Trimer_LpxA-like_sf"/>
</dbReference>
<evidence type="ECO:0000256" key="6">
    <source>
        <dbReference type="ARBA" id="ARBA00023315"/>
    </source>
</evidence>
<dbReference type="InterPro" id="IPR007691">
    <property type="entry name" value="LpxD"/>
</dbReference>
<keyword evidence="2 7" id="KW-0441">Lipid A biosynthesis</keyword>
<evidence type="ECO:0000256" key="5">
    <source>
        <dbReference type="ARBA" id="ARBA00023098"/>
    </source>
</evidence>
<comment type="catalytic activity">
    <reaction evidence="7">
        <text>a UDP-3-O-[(3R)-3-hydroxyacyl]-alpha-D-glucosamine + a (3R)-hydroxyacyl-[ACP] = a UDP-2-N,3-O-bis[(3R)-3-hydroxyacyl]-alpha-D-glucosamine + holo-[ACP] + H(+)</text>
        <dbReference type="Rhea" id="RHEA:53836"/>
        <dbReference type="Rhea" id="RHEA-COMP:9685"/>
        <dbReference type="Rhea" id="RHEA-COMP:9945"/>
        <dbReference type="ChEBI" id="CHEBI:15378"/>
        <dbReference type="ChEBI" id="CHEBI:64479"/>
        <dbReference type="ChEBI" id="CHEBI:78827"/>
        <dbReference type="ChEBI" id="CHEBI:137740"/>
        <dbReference type="ChEBI" id="CHEBI:137748"/>
        <dbReference type="EC" id="2.3.1.191"/>
    </reaction>
</comment>
<dbReference type="HAMAP" id="MF_00523">
    <property type="entry name" value="LpxD"/>
    <property type="match status" value="1"/>
</dbReference>
<dbReference type="SUPFAM" id="SSF51161">
    <property type="entry name" value="Trimeric LpxA-like enzymes"/>
    <property type="match status" value="1"/>
</dbReference>
<dbReference type="GO" id="GO:0103118">
    <property type="term" value="F:UDP-3-O-[(3R)-3-hydroxyacyl]-glucosamine N-acyltransferase activity"/>
    <property type="evidence" value="ECO:0007669"/>
    <property type="project" value="UniProtKB-EC"/>
</dbReference>
<name>A0A1W9HVA3_9HYPH</name>
<dbReference type="InterPro" id="IPR001451">
    <property type="entry name" value="Hexapep"/>
</dbReference>
<dbReference type="PANTHER" id="PTHR43378:SF2">
    <property type="entry name" value="UDP-3-O-ACYLGLUCOSAMINE N-ACYLTRANSFERASE 1, MITOCHONDRIAL-RELATED"/>
    <property type="match status" value="1"/>
</dbReference>
<dbReference type="CDD" id="cd03352">
    <property type="entry name" value="LbH_LpxD"/>
    <property type="match status" value="1"/>
</dbReference>
<dbReference type="Pfam" id="PF00132">
    <property type="entry name" value="Hexapep"/>
    <property type="match status" value="2"/>
</dbReference>
<dbReference type="EC" id="2.3.1.191" evidence="7"/>
<evidence type="ECO:0000256" key="7">
    <source>
        <dbReference type="HAMAP-Rule" id="MF_00523"/>
    </source>
</evidence>
<dbReference type="GO" id="GO:0016020">
    <property type="term" value="C:membrane"/>
    <property type="evidence" value="ECO:0007669"/>
    <property type="project" value="GOC"/>
</dbReference>
<keyword evidence="3 7" id="KW-0808">Transferase</keyword>
<dbReference type="InterPro" id="IPR018357">
    <property type="entry name" value="Hexapep_transf_CS"/>
</dbReference>
<proteinExistence type="inferred from homology"/>
<dbReference type="STRING" id="1827387.A4S15_10960"/>
<dbReference type="NCBIfam" id="TIGR01853">
    <property type="entry name" value="lipid_A_lpxD"/>
    <property type="match status" value="1"/>
</dbReference>
<feature type="active site" description="Proton acceptor" evidence="7">
    <location>
        <position position="253"/>
    </location>
</feature>
<evidence type="ECO:0000313" key="9">
    <source>
        <dbReference type="EMBL" id="OQW51349.1"/>
    </source>
</evidence>
<dbReference type="Gene3D" id="3.40.1390.10">
    <property type="entry name" value="MurE/MurF, N-terminal domain"/>
    <property type="match status" value="1"/>
</dbReference>
<feature type="domain" description="UDP-3-O-[3-hydroxymyristoyl] glucosamine N-acyltransferase non-repeat region" evidence="8">
    <location>
        <begin position="33"/>
        <end position="97"/>
    </location>
</feature>
<gene>
    <name evidence="7" type="primary">lpxD</name>
    <name evidence="9" type="ORF">A4S15_10960</name>
</gene>
<dbReference type="GO" id="GO:0009245">
    <property type="term" value="P:lipid A biosynthetic process"/>
    <property type="evidence" value="ECO:0007669"/>
    <property type="project" value="UniProtKB-UniRule"/>
</dbReference>
<sequence length="355" mass="36527">MDEPEFFRRSGPFSLIYLAEAVNAQLSGDDGRLIYGIASIAFAQAGDIIFLEDRKRRATLAQSKAGACLVKTGERDSVPAGMAALVVDEPARARAVITGLFYPYALSPGRLAGEGAVRGQVDPSAQLEPGVVVERGAIIGPGAQIGGDSIIAPGALIGPGVRIGRNCYIGPNSVIQHALVGNHVIIHGGCYVGQDGFGYVMGRQGHTKIPQIGRVIIQDKVEIGAGTTIDRGALDDTIIGEGTKIDNQVQIGHNVVIGRHCIIVAKVGISGSCRLGDFVAVGGGAGLADHLTIGAGARIGAAAGVMHDVPAGETWLGAPAKPMKMFFREVAVLSKLAADGKGGKARGGEGEKNDD</sequence>
<comment type="function">
    <text evidence="7">Catalyzes the N-acylation of UDP-3-O-acylglucosamine using 3-hydroxyacyl-ACP as the acyl donor. Is involved in the biosynthesis of lipid A, a phosphorylated glycolipid that anchors the lipopolysaccharide to the outer membrane of the cell.</text>
</comment>
<dbReference type="PANTHER" id="PTHR43378">
    <property type="entry name" value="UDP-3-O-ACYLGLUCOSAMINE N-ACYLTRANSFERASE"/>
    <property type="match status" value="1"/>
</dbReference>
<comment type="caution">
    <text evidence="9">The sequence shown here is derived from an EMBL/GenBank/DDBJ whole genome shotgun (WGS) entry which is preliminary data.</text>
</comment>
<dbReference type="InterPro" id="IPR020573">
    <property type="entry name" value="UDP_GlcNAc_AcTrfase_non-rep"/>
</dbReference>
<organism evidence="9 10">
    <name type="scientific">Candidatus Raskinella chloraquaticus</name>
    <dbReference type="NCBI Taxonomy" id="1951219"/>
    <lineage>
        <taxon>Bacteria</taxon>
        <taxon>Pseudomonadati</taxon>
        <taxon>Pseudomonadota</taxon>
        <taxon>Alphaproteobacteria</taxon>
        <taxon>Hyphomicrobiales</taxon>
        <taxon>Phreatobacteraceae</taxon>
        <taxon>Candidatus Raskinella</taxon>
    </lineage>
</organism>
<protein>
    <recommendedName>
        <fullName evidence="7">UDP-3-O-acylglucosamine N-acyltransferase</fullName>
        <ecNumber evidence="7">2.3.1.191</ecNumber>
    </recommendedName>
</protein>
<dbReference type="Pfam" id="PF04613">
    <property type="entry name" value="LpxD"/>
    <property type="match status" value="1"/>
</dbReference>
<keyword evidence="4 7" id="KW-0677">Repeat</keyword>
<keyword evidence="1 7" id="KW-0444">Lipid biosynthesis</keyword>
<dbReference type="Gene3D" id="2.160.10.10">
    <property type="entry name" value="Hexapeptide repeat proteins"/>
    <property type="match status" value="1"/>
</dbReference>
<dbReference type="NCBIfam" id="NF002060">
    <property type="entry name" value="PRK00892.1"/>
    <property type="match status" value="1"/>
</dbReference>
<dbReference type="UniPathway" id="UPA00973"/>
<dbReference type="GO" id="GO:0016410">
    <property type="term" value="F:N-acyltransferase activity"/>
    <property type="evidence" value="ECO:0007669"/>
    <property type="project" value="InterPro"/>
</dbReference>
<dbReference type="Proteomes" id="UP000192872">
    <property type="component" value="Unassembled WGS sequence"/>
</dbReference>
<evidence type="ECO:0000259" key="8">
    <source>
        <dbReference type="Pfam" id="PF04613"/>
    </source>
</evidence>
<dbReference type="RefSeq" id="WP_376802501.1">
    <property type="nucleotide sequence ID" value="NZ_DBNB01000015.1"/>
</dbReference>
<comment type="pathway">
    <text evidence="7">Bacterial outer membrane biogenesis; LPS lipid A biosynthesis.</text>
</comment>
<keyword evidence="5 7" id="KW-0443">Lipid metabolism</keyword>
<evidence type="ECO:0000313" key="10">
    <source>
        <dbReference type="Proteomes" id="UP000192872"/>
    </source>
</evidence>